<keyword evidence="3" id="KW-1185">Reference proteome</keyword>
<accession>A0ABU4NW58</accession>
<dbReference type="EMBL" id="JARAYU010000045">
    <property type="protein sequence ID" value="MDX3707253.1"/>
    <property type="molecule type" value="Genomic_DNA"/>
</dbReference>
<reference evidence="2 3" key="1">
    <citation type="journal article" date="2023" name="Microb. Genom.">
        <title>Mesoterricola silvestris gen. nov., sp. nov., Mesoterricola sediminis sp. nov., Geothrix oryzae sp. nov., Geothrix edaphica sp. nov., Geothrix rubra sp. nov., and Geothrix limicola sp. nov., six novel members of Acidobacteriota isolated from soils.</title>
        <authorList>
            <person name="Weisberg A.J."/>
            <person name="Pearce E."/>
            <person name="Kramer C.G."/>
            <person name="Chang J.H."/>
            <person name="Clarke C.R."/>
        </authorList>
    </citation>
    <scope>NUCLEOTIDE SEQUENCE [LARGE SCALE GENOMIC DNA]</scope>
    <source>
        <strain evidence="2 3">ID09-01A</strain>
    </source>
</reference>
<evidence type="ECO:0000256" key="1">
    <source>
        <dbReference type="SAM" id="Coils"/>
    </source>
</evidence>
<organism evidence="2 3">
    <name type="scientific">Streptomyces europaeiscabiei</name>
    <dbReference type="NCBI Taxonomy" id="146819"/>
    <lineage>
        <taxon>Bacteria</taxon>
        <taxon>Bacillati</taxon>
        <taxon>Actinomycetota</taxon>
        <taxon>Actinomycetes</taxon>
        <taxon>Kitasatosporales</taxon>
        <taxon>Streptomycetaceae</taxon>
        <taxon>Streptomyces</taxon>
    </lineage>
</organism>
<dbReference type="RefSeq" id="WP_319063977.1">
    <property type="nucleotide sequence ID" value="NZ_JARAUT010000011.1"/>
</dbReference>
<keyword evidence="1" id="KW-0175">Coiled coil</keyword>
<comment type="caution">
    <text evidence="2">The sequence shown here is derived from an EMBL/GenBank/DDBJ whole genome shotgun (WGS) entry which is preliminary data.</text>
</comment>
<sequence>MTTDPQTAADFDGCNRKCRLAGAHTLVWGECEHAVQPEPTVSLSRVYTDADGFPSVGFDTYTVQRLGELITAGVRASDLPVNGDDLVDVGLVAAHAIFNRNTAAPAAAVPVAAPPTTEQTALRERVAEALLDHLSRTADIRPGRDGDLAFMPEVTDAERMRLADAVLAVLPAPADRAAVLREAADDLATAFGDPMAKHIGVLGASHLRRRARQIEAGQTGEDQPETPLEKRLRYSERRNDELRAESLRRGKVNLEYAEKIVALEREIDEVRRQLGAEILRAGQAEDELRRLAAEAPHAEAPDDDPLRMAEELCPGFPDRCPNLRTVEPEPGVHLGGVRCGCADAAPAVVAQAGKETQT</sequence>
<dbReference type="Proteomes" id="UP001271274">
    <property type="component" value="Unassembled WGS sequence"/>
</dbReference>
<evidence type="ECO:0000313" key="3">
    <source>
        <dbReference type="Proteomes" id="UP001271274"/>
    </source>
</evidence>
<evidence type="ECO:0000313" key="2">
    <source>
        <dbReference type="EMBL" id="MDX3707253.1"/>
    </source>
</evidence>
<name>A0ABU4NW58_9ACTN</name>
<gene>
    <name evidence="2" type="ORF">PV662_47835</name>
</gene>
<feature type="coiled-coil region" evidence="1">
    <location>
        <begin position="253"/>
        <end position="280"/>
    </location>
</feature>
<protein>
    <submittedName>
        <fullName evidence="2">Uncharacterized protein</fullName>
    </submittedName>
</protein>
<proteinExistence type="predicted"/>